<dbReference type="Gene3D" id="3.60.15.10">
    <property type="entry name" value="Ribonuclease Z/Hydroxyacylglutathione hydrolase-like"/>
    <property type="match status" value="1"/>
</dbReference>
<dbReference type="InterPro" id="IPR001279">
    <property type="entry name" value="Metallo-B-lactamas"/>
</dbReference>
<organism evidence="2">
    <name type="scientific">marine sediment metagenome</name>
    <dbReference type="NCBI Taxonomy" id="412755"/>
    <lineage>
        <taxon>unclassified sequences</taxon>
        <taxon>metagenomes</taxon>
        <taxon>ecological metagenomes</taxon>
    </lineage>
</organism>
<dbReference type="PANTHER" id="PTHR42663:SF6">
    <property type="entry name" value="HYDROLASE C777.06C-RELATED"/>
    <property type="match status" value="1"/>
</dbReference>
<proteinExistence type="predicted"/>
<evidence type="ECO:0000313" key="2">
    <source>
        <dbReference type="EMBL" id="GAF74228.1"/>
    </source>
</evidence>
<feature type="domain" description="Metallo-beta-lactamase" evidence="1">
    <location>
        <begin position="2"/>
        <end position="70"/>
    </location>
</feature>
<gene>
    <name evidence="2" type="ORF">S01H1_05534</name>
</gene>
<name>X0RZM3_9ZZZZ</name>
<dbReference type="InterPro" id="IPR036866">
    <property type="entry name" value="RibonucZ/Hydroxyglut_hydro"/>
</dbReference>
<protein>
    <recommendedName>
        <fullName evidence="1">Metallo-beta-lactamase domain-containing protein</fullName>
    </recommendedName>
</protein>
<dbReference type="SUPFAM" id="SSF56281">
    <property type="entry name" value="Metallo-hydrolase/oxidoreductase"/>
    <property type="match status" value="1"/>
</dbReference>
<reference evidence="2" key="1">
    <citation type="journal article" date="2014" name="Front. Microbiol.">
        <title>High frequency of phylogenetically diverse reductive dehalogenase-homologous genes in deep subseafloor sedimentary metagenomes.</title>
        <authorList>
            <person name="Kawai M."/>
            <person name="Futagami T."/>
            <person name="Toyoda A."/>
            <person name="Takaki Y."/>
            <person name="Nishi S."/>
            <person name="Hori S."/>
            <person name="Arai W."/>
            <person name="Tsubouchi T."/>
            <person name="Morono Y."/>
            <person name="Uchiyama I."/>
            <person name="Ito T."/>
            <person name="Fujiyama A."/>
            <person name="Inagaki F."/>
            <person name="Takami H."/>
        </authorList>
    </citation>
    <scope>NUCLEOTIDE SEQUENCE</scope>
    <source>
        <strain evidence="2">Expedition CK06-06</strain>
    </source>
</reference>
<sequence>SSQRVAYLVDTAHPPKATMDRLSDLDLLILDATVDELVLGEGEPKWNEFSLPEAVEFWRQVGAERCILTHLSCHKWIEGKLVAGLTHPERLKYGKRVENLQFAFDGMRVPIK</sequence>
<dbReference type="Pfam" id="PF12706">
    <property type="entry name" value="Lactamase_B_2"/>
    <property type="match status" value="1"/>
</dbReference>
<dbReference type="AlphaFoldDB" id="X0RZM3"/>
<dbReference type="EMBL" id="BARS01002879">
    <property type="protein sequence ID" value="GAF74228.1"/>
    <property type="molecule type" value="Genomic_DNA"/>
</dbReference>
<accession>X0RZM3</accession>
<feature type="non-terminal residue" evidence="2">
    <location>
        <position position="1"/>
    </location>
</feature>
<comment type="caution">
    <text evidence="2">The sequence shown here is derived from an EMBL/GenBank/DDBJ whole genome shotgun (WGS) entry which is preliminary data.</text>
</comment>
<dbReference type="PANTHER" id="PTHR42663">
    <property type="entry name" value="HYDROLASE C777.06C-RELATED-RELATED"/>
    <property type="match status" value="1"/>
</dbReference>
<evidence type="ECO:0000259" key="1">
    <source>
        <dbReference type="Pfam" id="PF12706"/>
    </source>
</evidence>